<dbReference type="Pfam" id="PF13347">
    <property type="entry name" value="MFS_2"/>
    <property type="match status" value="1"/>
</dbReference>
<dbReference type="CDD" id="cd17332">
    <property type="entry name" value="MFS_MelB_like"/>
    <property type="match status" value="1"/>
</dbReference>
<feature type="transmembrane region" description="Helical" evidence="10">
    <location>
        <begin position="180"/>
        <end position="199"/>
    </location>
</feature>
<evidence type="ECO:0000256" key="10">
    <source>
        <dbReference type="SAM" id="Phobius"/>
    </source>
</evidence>
<evidence type="ECO:0000256" key="3">
    <source>
        <dbReference type="ARBA" id="ARBA00022448"/>
    </source>
</evidence>
<keyword evidence="7" id="KW-0769">Symport</keyword>
<feature type="transmembrane region" description="Helical" evidence="10">
    <location>
        <begin position="371"/>
        <end position="391"/>
    </location>
</feature>
<gene>
    <name evidence="11" type="primary">melB</name>
    <name evidence="11" type="ORF">NHN17_08560</name>
</gene>
<dbReference type="InterPro" id="IPR036259">
    <property type="entry name" value="MFS_trans_sf"/>
</dbReference>
<dbReference type="SUPFAM" id="SSF103473">
    <property type="entry name" value="MFS general substrate transporter"/>
    <property type="match status" value="1"/>
</dbReference>
<dbReference type="PROSITE" id="PS00872">
    <property type="entry name" value="NA_GALACTOSIDE_SYMP"/>
    <property type="match status" value="1"/>
</dbReference>
<evidence type="ECO:0000313" key="12">
    <source>
        <dbReference type="Proteomes" id="UP001524460"/>
    </source>
</evidence>
<keyword evidence="12" id="KW-1185">Reference proteome</keyword>
<dbReference type="NCBIfam" id="TIGR00792">
    <property type="entry name" value="gph"/>
    <property type="match status" value="1"/>
</dbReference>
<keyword evidence="4" id="KW-1003">Cell membrane</keyword>
<evidence type="ECO:0000256" key="9">
    <source>
        <dbReference type="ARBA" id="ARBA00023136"/>
    </source>
</evidence>
<comment type="subcellular location">
    <subcellularLocation>
        <location evidence="1">Cell membrane</location>
        <topology evidence="1">Multi-pass membrane protein</topology>
    </subcellularLocation>
</comment>
<keyword evidence="5" id="KW-0762">Sugar transport</keyword>
<dbReference type="InterPro" id="IPR018043">
    <property type="entry name" value="Na/Gal_symport_CS"/>
</dbReference>
<dbReference type="Proteomes" id="UP001524460">
    <property type="component" value="Unassembled WGS sequence"/>
</dbReference>
<dbReference type="Gene3D" id="1.20.1250.20">
    <property type="entry name" value="MFS general substrate transporter like domains"/>
    <property type="match status" value="1"/>
</dbReference>
<feature type="transmembrane region" description="Helical" evidence="10">
    <location>
        <begin position="106"/>
        <end position="135"/>
    </location>
</feature>
<comment type="similarity">
    <text evidence="2">Belongs to the sodium:galactoside symporter (TC 2.A.2) family.</text>
</comment>
<feature type="transmembrane region" description="Helical" evidence="10">
    <location>
        <begin position="267"/>
        <end position="287"/>
    </location>
</feature>
<sequence length="453" mass="50055">MKNISIKEKVSYGIGSIGANYACAIIYIYLMFYYTDVVGISTAFIGTLFLIVRVIDAITDPIMGMIVDNTKSRFGKFRPWILVGTLVNSVMLIAVFSAHLVDGWLLYGYVFVTYILWGISFTILDIPFWSILPALTKVRSDREKVVVWVRVAASIAWMTTGAYGLTVISKLGEGDQGNGFLVSAFIIVALFVICSFIMVKNVKEAYTPESQFKKFTVKDVIGIIKHNDQLKALIGTVLTFNIAGQLISGFAIYYFTYGLNKPHLFPIFMLVSGFAEILGIVSFPYLSTLFSRRIMWFLACFFPIGCFGVLFISSVFSPESVILVGAAGFMFRLGNGFGNGLSTVMLADVVDYGEYKTGRRSESIIFSVQTMLVKFSAAFAGFFIGIGLSIVGYVPNIEQSESAIVGIKILMLLLPAILMTLSAIVYKKYYLMKDGFDPESLPDSNNKEIVVVS</sequence>
<evidence type="ECO:0000313" key="11">
    <source>
        <dbReference type="EMBL" id="MCQ1058109.1"/>
    </source>
</evidence>
<feature type="transmembrane region" description="Helical" evidence="10">
    <location>
        <begin position="232"/>
        <end position="255"/>
    </location>
</feature>
<feature type="transmembrane region" description="Helical" evidence="10">
    <location>
        <begin position="12"/>
        <end position="32"/>
    </location>
</feature>
<feature type="transmembrane region" description="Helical" evidence="10">
    <location>
        <begin position="38"/>
        <end position="59"/>
    </location>
</feature>
<dbReference type="PANTHER" id="PTHR11328:SF36">
    <property type="entry name" value="MELIBIOSE PERMEASE"/>
    <property type="match status" value="1"/>
</dbReference>
<dbReference type="RefSeq" id="WP_255041883.1">
    <property type="nucleotide sequence ID" value="NZ_JANEYT010000014.1"/>
</dbReference>
<dbReference type="NCBIfam" id="NF007749">
    <property type="entry name" value="PRK10429.1"/>
    <property type="match status" value="1"/>
</dbReference>
<feature type="transmembrane region" description="Helical" evidence="10">
    <location>
        <begin position="403"/>
        <end position="426"/>
    </location>
</feature>
<feature type="transmembrane region" description="Helical" evidence="10">
    <location>
        <begin position="80"/>
        <end position="100"/>
    </location>
</feature>
<dbReference type="InterPro" id="IPR001927">
    <property type="entry name" value="Na/Gal_symport"/>
</dbReference>
<feature type="transmembrane region" description="Helical" evidence="10">
    <location>
        <begin position="294"/>
        <end position="316"/>
    </location>
</feature>
<dbReference type="EMBL" id="JANEYT010000014">
    <property type="protein sequence ID" value="MCQ1058109.1"/>
    <property type="molecule type" value="Genomic_DNA"/>
</dbReference>
<keyword evidence="8 10" id="KW-1133">Transmembrane helix</keyword>
<keyword evidence="6 10" id="KW-0812">Transmembrane</keyword>
<evidence type="ECO:0000256" key="7">
    <source>
        <dbReference type="ARBA" id="ARBA00022847"/>
    </source>
</evidence>
<feature type="transmembrane region" description="Helical" evidence="10">
    <location>
        <begin position="147"/>
        <end position="168"/>
    </location>
</feature>
<evidence type="ECO:0000256" key="5">
    <source>
        <dbReference type="ARBA" id="ARBA00022597"/>
    </source>
</evidence>
<accession>A0ABT1N2L1</accession>
<proteinExistence type="inferred from homology"/>
<name>A0ABT1N2L1_9GAMM</name>
<protein>
    <submittedName>
        <fullName evidence="11">Melibiose:sodium transporter MelB</fullName>
    </submittedName>
</protein>
<keyword evidence="3" id="KW-0813">Transport</keyword>
<dbReference type="PANTHER" id="PTHR11328">
    <property type="entry name" value="MAJOR FACILITATOR SUPERFAMILY DOMAIN-CONTAINING PROTEIN"/>
    <property type="match status" value="1"/>
</dbReference>
<organism evidence="11 12">
    <name type="scientific">Photobacterium pectinilyticum</name>
    <dbReference type="NCBI Taxonomy" id="2906793"/>
    <lineage>
        <taxon>Bacteria</taxon>
        <taxon>Pseudomonadati</taxon>
        <taxon>Pseudomonadota</taxon>
        <taxon>Gammaproteobacteria</taxon>
        <taxon>Vibrionales</taxon>
        <taxon>Vibrionaceae</taxon>
        <taxon>Photobacterium</taxon>
    </lineage>
</organism>
<evidence type="ECO:0000256" key="8">
    <source>
        <dbReference type="ARBA" id="ARBA00022989"/>
    </source>
</evidence>
<keyword evidence="9 10" id="KW-0472">Membrane</keyword>
<reference evidence="11 12" key="1">
    <citation type="submission" date="2022-07" db="EMBL/GenBank/DDBJ databases">
        <title>Photobacterium pectinilyticum sp. nov., a marine bacterium isolated from surface seawater of Qingdao offshore.</title>
        <authorList>
            <person name="Wang X."/>
        </authorList>
    </citation>
    <scope>NUCLEOTIDE SEQUENCE [LARGE SCALE GENOMIC DNA]</scope>
    <source>
        <strain evidence="11 12">ZSDE20</strain>
    </source>
</reference>
<evidence type="ECO:0000256" key="4">
    <source>
        <dbReference type="ARBA" id="ARBA00022475"/>
    </source>
</evidence>
<dbReference type="InterPro" id="IPR039672">
    <property type="entry name" value="MFS_2"/>
</dbReference>
<evidence type="ECO:0000256" key="2">
    <source>
        <dbReference type="ARBA" id="ARBA00009617"/>
    </source>
</evidence>
<evidence type="ECO:0000256" key="1">
    <source>
        <dbReference type="ARBA" id="ARBA00004651"/>
    </source>
</evidence>
<comment type="caution">
    <text evidence="11">The sequence shown here is derived from an EMBL/GenBank/DDBJ whole genome shotgun (WGS) entry which is preliminary data.</text>
</comment>
<evidence type="ECO:0000256" key="6">
    <source>
        <dbReference type="ARBA" id="ARBA00022692"/>
    </source>
</evidence>